<dbReference type="PANTHER" id="PTHR10110:SF195">
    <property type="entry name" value="NA(+)_H(+) ANTIPORTER NHAS2"/>
    <property type="match status" value="1"/>
</dbReference>
<keyword evidence="11" id="KW-0739">Sodium transport</keyword>
<dbReference type="GO" id="GO:0005886">
    <property type="term" value="C:plasma membrane"/>
    <property type="evidence" value="ECO:0007669"/>
    <property type="project" value="UniProtKB-SubCell"/>
</dbReference>
<keyword evidence="6 12" id="KW-0812">Transmembrane</keyword>
<keyword evidence="3" id="KW-0813">Transport</keyword>
<gene>
    <name evidence="14" type="ORF">SAMN02745206_00719</name>
</gene>
<keyword evidence="8" id="KW-0915">Sodium</keyword>
<feature type="transmembrane region" description="Helical" evidence="12">
    <location>
        <begin position="6"/>
        <end position="24"/>
    </location>
</feature>
<dbReference type="OrthoDB" id="9809206at2"/>
<sequence>MTLFQIISILITVSALFSYLNHRFIRLPTTIGVMAISLLGSLALVAAGPFSLGLQQEAVRLVRSIDFDETLLHGMLSFLLFAGALHIDLEALARRKWIITVLATVGTALATVLNGLGTWFVSQWLDLNLPFLSCLLFGALIAPTDPIAVLGILRKAGVPESVETKICGESLFNDGVAVVIFIILLELTRDPAAATLSHALGLFVKEALGGVAYGLVIGWIAYLMLKSIDEYQVEVLITLALVSGGYALADALHISGPIAIVVAGLLIGNPGRMLAMSEQTRRHLDTFWELVDEVLNVVLFVLIGLEVLALDWTRLHLTTGLLLIPLVLASRLVSVSLPVVLLRPFTRFSPGVIRILTWGGLRGGISVAMALSLPPGPARDPILTATYVVVVFSILVQGLTVEKVVRSVEHRE</sequence>
<evidence type="ECO:0000256" key="4">
    <source>
        <dbReference type="ARBA" id="ARBA00022449"/>
    </source>
</evidence>
<feature type="transmembrane region" description="Helical" evidence="12">
    <location>
        <begin position="231"/>
        <end position="248"/>
    </location>
</feature>
<dbReference type="Gene3D" id="6.10.140.1330">
    <property type="match status" value="1"/>
</dbReference>
<dbReference type="GO" id="GO:0051453">
    <property type="term" value="P:regulation of intracellular pH"/>
    <property type="evidence" value="ECO:0007669"/>
    <property type="project" value="TreeGrafter"/>
</dbReference>
<reference evidence="15" key="1">
    <citation type="submission" date="2016-11" db="EMBL/GenBank/DDBJ databases">
        <authorList>
            <person name="Varghese N."/>
            <person name="Submissions S."/>
        </authorList>
    </citation>
    <scope>NUCLEOTIDE SEQUENCE [LARGE SCALE GENOMIC DNA]</scope>
    <source>
        <strain evidence="15">DSM 9756</strain>
    </source>
</reference>
<name>A0A1M4VPH5_9BACT</name>
<evidence type="ECO:0000256" key="10">
    <source>
        <dbReference type="ARBA" id="ARBA00023136"/>
    </source>
</evidence>
<dbReference type="Proteomes" id="UP000184076">
    <property type="component" value="Unassembled WGS sequence"/>
</dbReference>
<evidence type="ECO:0000256" key="8">
    <source>
        <dbReference type="ARBA" id="ARBA00023053"/>
    </source>
</evidence>
<feature type="transmembrane region" description="Helical" evidence="12">
    <location>
        <begin position="99"/>
        <end position="121"/>
    </location>
</feature>
<comment type="subcellular location">
    <subcellularLocation>
        <location evidence="1">Cell membrane</location>
        <topology evidence="1">Multi-pass membrane protein</topology>
    </subcellularLocation>
</comment>
<feature type="domain" description="Cation/H+ exchanger transmembrane" evidence="13">
    <location>
        <begin position="13"/>
        <end position="405"/>
    </location>
</feature>
<evidence type="ECO:0000256" key="12">
    <source>
        <dbReference type="SAM" id="Phobius"/>
    </source>
</evidence>
<evidence type="ECO:0000256" key="1">
    <source>
        <dbReference type="ARBA" id="ARBA00004651"/>
    </source>
</evidence>
<feature type="transmembrane region" description="Helical" evidence="12">
    <location>
        <begin position="322"/>
        <end position="343"/>
    </location>
</feature>
<dbReference type="STRING" id="1121391.SAMN02745206_00719"/>
<evidence type="ECO:0000313" key="15">
    <source>
        <dbReference type="Proteomes" id="UP000184076"/>
    </source>
</evidence>
<feature type="transmembrane region" description="Helical" evidence="12">
    <location>
        <begin position="254"/>
        <end position="275"/>
    </location>
</feature>
<dbReference type="GO" id="GO:0015386">
    <property type="term" value="F:potassium:proton antiporter activity"/>
    <property type="evidence" value="ECO:0007669"/>
    <property type="project" value="TreeGrafter"/>
</dbReference>
<evidence type="ECO:0000256" key="2">
    <source>
        <dbReference type="ARBA" id="ARBA00007367"/>
    </source>
</evidence>
<keyword evidence="4" id="KW-0050">Antiport</keyword>
<evidence type="ECO:0000256" key="6">
    <source>
        <dbReference type="ARBA" id="ARBA00022692"/>
    </source>
</evidence>
<dbReference type="GO" id="GO:0015385">
    <property type="term" value="F:sodium:proton antiporter activity"/>
    <property type="evidence" value="ECO:0007669"/>
    <property type="project" value="InterPro"/>
</dbReference>
<feature type="transmembrane region" description="Helical" evidence="12">
    <location>
        <begin position="127"/>
        <end position="150"/>
    </location>
</feature>
<evidence type="ECO:0000256" key="3">
    <source>
        <dbReference type="ARBA" id="ARBA00022448"/>
    </source>
</evidence>
<comment type="similarity">
    <text evidence="2">Belongs to the monovalent cation:proton antiporter 1 (CPA1) transporter (TC 2.A.36) family.</text>
</comment>
<feature type="transmembrane region" description="Helical" evidence="12">
    <location>
        <begin position="382"/>
        <end position="401"/>
    </location>
</feature>
<organism evidence="14 15">
    <name type="scientific">Desulfacinum infernum DSM 9756</name>
    <dbReference type="NCBI Taxonomy" id="1121391"/>
    <lineage>
        <taxon>Bacteria</taxon>
        <taxon>Pseudomonadati</taxon>
        <taxon>Thermodesulfobacteriota</taxon>
        <taxon>Syntrophobacteria</taxon>
        <taxon>Syntrophobacterales</taxon>
        <taxon>Syntrophobacteraceae</taxon>
        <taxon>Desulfacinum</taxon>
    </lineage>
</organism>
<feature type="transmembrane region" description="Helical" evidence="12">
    <location>
        <begin position="207"/>
        <end position="224"/>
    </location>
</feature>
<dbReference type="AlphaFoldDB" id="A0A1M4VPH5"/>
<dbReference type="PANTHER" id="PTHR10110">
    <property type="entry name" value="SODIUM/HYDROGEN EXCHANGER"/>
    <property type="match status" value="1"/>
</dbReference>
<protein>
    <submittedName>
        <fullName evidence="14">Monovalent cation:H+ antiporter, CPA1 family</fullName>
    </submittedName>
</protein>
<feature type="transmembrane region" description="Helical" evidence="12">
    <location>
        <begin position="287"/>
        <end position="310"/>
    </location>
</feature>
<accession>A0A1M4VPH5</accession>
<feature type="transmembrane region" description="Helical" evidence="12">
    <location>
        <begin position="171"/>
        <end position="187"/>
    </location>
</feature>
<evidence type="ECO:0000256" key="9">
    <source>
        <dbReference type="ARBA" id="ARBA00023065"/>
    </source>
</evidence>
<keyword evidence="5" id="KW-1003">Cell membrane</keyword>
<proteinExistence type="inferred from homology"/>
<dbReference type="RefSeq" id="WP_073037022.1">
    <property type="nucleotide sequence ID" value="NZ_FQVB01000006.1"/>
</dbReference>
<dbReference type="Pfam" id="PF00999">
    <property type="entry name" value="Na_H_Exchanger"/>
    <property type="match status" value="1"/>
</dbReference>
<evidence type="ECO:0000313" key="14">
    <source>
        <dbReference type="EMBL" id="SHE70946.1"/>
    </source>
</evidence>
<evidence type="ECO:0000256" key="7">
    <source>
        <dbReference type="ARBA" id="ARBA00022989"/>
    </source>
</evidence>
<evidence type="ECO:0000259" key="13">
    <source>
        <dbReference type="Pfam" id="PF00999"/>
    </source>
</evidence>
<dbReference type="InterPro" id="IPR006153">
    <property type="entry name" value="Cation/H_exchanger_TM"/>
</dbReference>
<dbReference type="GO" id="GO:0098719">
    <property type="term" value="P:sodium ion import across plasma membrane"/>
    <property type="evidence" value="ECO:0007669"/>
    <property type="project" value="TreeGrafter"/>
</dbReference>
<keyword evidence="10 12" id="KW-0472">Membrane</keyword>
<feature type="transmembrane region" description="Helical" evidence="12">
    <location>
        <begin position="31"/>
        <end position="50"/>
    </location>
</feature>
<dbReference type="EMBL" id="FQVB01000006">
    <property type="protein sequence ID" value="SHE70946.1"/>
    <property type="molecule type" value="Genomic_DNA"/>
</dbReference>
<dbReference type="InterPro" id="IPR018422">
    <property type="entry name" value="Cation/H_exchanger_CPA1"/>
</dbReference>
<feature type="transmembrane region" description="Helical" evidence="12">
    <location>
        <begin position="355"/>
        <end position="376"/>
    </location>
</feature>
<keyword evidence="7 12" id="KW-1133">Transmembrane helix</keyword>
<evidence type="ECO:0000256" key="5">
    <source>
        <dbReference type="ARBA" id="ARBA00022475"/>
    </source>
</evidence>
<evidence type="ECO:0000256" key="11">
    <source>
        <dbReference type="ARBA" id="ARBA00023201"/>
    </source>
</evidence>
<keyword evidence="15" id="KW-1185">Reference proteome</keyword>
<keyword evidence="9" id="KW-0406">Ion transport</keyword>
<feature type="transmembrane region" description="Helical" evidence="12">
    <location>
        <begin position="70"/>
        <end position="87"/>
    </location>
</feature>